<reference evidence="2" key="2">
    <citation type="submission" date="2022-01" db="EMBL/GenBank/DDBJ databases">
        <authorList>
            <person name="Yamashiro T."/>
            <person name="Shiraishi A."/>
            <person name="Satake H."/>
            <person name="Nakayama K."/>
        </authorList>
    </citation>
    <scope>NUCLEOTIDE SEQUENCE</scope>
</reference>
<dbReference type="Proteomes" id="UP001151760">
    <property type="component" value="Unassembled WGS sequence"/>
</dbReference>
<gene>
    <name evidence="2" type="ORF">Tco_0923270</name>
</gene>
<evidence type="ECO:0000313" key="3">
    <source>
        <dbReference type="Proteomes" id="UP001151760"/>
    </source>
</evidence>
<reference evidence="2" key="1">
    <citation type="journal article" date="2022" name="Int. J. Mol. Sci.">
        <title>Draft Genome of Tanacetum Coccineum: Genomic Comparison of Closely Related Tanacetum-Family Plants.</title>
        <authorList>
            <person name="Yamashiro T."/>
            <person name="Shiraishi A."/>
            <person name="Nakayama K."/>
            <person name="Satake H."/>
        </authorList>
    </citation>
    <scope>NUCLEOTIDE SEQUENCE</scope>
</reference>
<comment type="caution">
    <text evidence="2">The sequence shown here is derived from an EMBL/GenBank/DDBJ whole genome shotgun (WGS) entry which is preliminary data.</text>
</comment>
<dbReference type="EMBL" id="BQNB010014826">
    <property type="protein sequence ID" value="GJT32851.1"/>
    <property type="molecule type" value="Genomic_DNA"/>
</dbReference>
<proteinExistence type="predicted"/>
<organism evidence="2 3">
    <name type="scientific">Tanacetum coccineum</name>
    <dbReference type="NCBI Taxonomy" id="301880"/>
    <lineage>
        <taxon>Eukaryota</taxon>
        <taxon>Viridiplantae</taxon>
        <taxon>Streptophyta</taxon>
        <taxon>Embryophyta</taxon>
        <taxon>Tracheophyta</taxon>
        <taxon>Spermatophyta</taxon>
        <taxon>Magnoliopsida</taxon>
        <taxon>eudicotyledons</taxon>
        <taxon>Gunneridae</taxon>
        <taxon>Pentapetalae</taxon>
        <taxon>asterids</taxon>
        <taxon>campanulids</taxon>
        <taxon>Asterales</taxon>
        <taxon>Asteraceae</taxon>
        <taxon>Asteroideae</taxon>
        <taxon>Anthemideae</taxon>
        <taxon>Anthemidinae</taxon>
        <taxon>Tanacetum</taxon>
    </lineage>
</organism>
<sequence>MASFDSLDDLLFKEDFFDSESENDYDDESIPSGKQVNQVMFDLLNHDYDVFLYKLRRFFRAYEPGVSLPLLRIIFTSTPGSLEGVVLLSNGYLLAIDNGCLLEFGKPGDMPADQQAKAEDKANRRKQDELRSVGPRMTELLSHLGSQYEMGSCSETGGRSGESGGR</sequence>
<accession>A0ABQ5D3U0</accession>
<evidence type="ECO:0000256" key="1">
    <source>
        <dbReference type="SAM" id="MobiDB-lite"/>
    </source>
</evidence>
<evidence type="ECO:0000313" key="2">
    <source>
        <dbReference type="EMBL" id="GJT32851.1"/>
    </source>
</evidence>
<feature type="compositionally biased region" description="Basic and acidic residues" evidence="1">
    <location>
        <begin position="116"/>
        <end position="131"/>
    </location>
</feature>
<feature type="region of interest" description="Disordered" evidence="1">
    <location>
        <begin position="111"/>
        <end position="166"/>
    </location>
</feature>
<name>A0ABQ5D3U0_9ASTR</name>
<keyword evidence="3" id="KW-1185">Reference proteome</keyword>
<protein>
    <submittedName>
        <fullName evidence="2">Uncharacterized protein</fullName>
    </submittedName>
</protein>